<dbReference type="Gene3D" id="3.30.360.10">
    <property type="entry name" value="Dihydrodipicolinate Reductase, domain 2"/>
    <property type="match status" value="1"/>
</dbReference>
<sequence>MRKTTWQCSSNSSSGAGAPTAGASTPAGAAAAPAAPAAAAAVAAATPPEVLAAWKLLKEFTRMEIKGTAQQYLGSASGRAQLRDALMLVYSQPCVEEAWACEPPPDVLMGVVASDSRLGVRALRDWCEALGLPYLQPENRVQGAASIAAVQGAVYLKYNSRTQLCYISLYQGRDRGVLLQLGQGELLGHFPLGLFDEAMAKPAPSL</sequence>
<evidence type="ECO:0000313" key="3">
    <source>
        <dbReference type="Proteomes" id="UP001244341"/>
    </source>
</evidence>
<feature type="compositionally biased region" description="Low complexity" evidence="1">
    <location>
        <begin position="12"/>
        <end position="28"/>
    </location>
</feature>
<evidence type="ECO:0000313" key="2">
    <source>
        <dbReference type="EMBL" id="WIA11683.1"/>
    </source>
</evidence>
<dbReference type="Pfam" id="PF08854">
    <property type="entry name" value="DUF1824"/>
    <property type="match status" value="1"/>
</dbReference>
<evidence type="ECO:0000256" key="1">
    <source>
        <dbReference type="SAM" id="MobiDB-lite"/>
    </source>
</evidence>
<dbReference type="Proteomes" id="UP001244341">
    <property type="component" value="Chromosome 3b"/>
</dbReference>
<proteinExistence type="predicted"/>
<dbReference type="InterPro" id="IPR014953">
    <property type="entry name" value="DUF1824"/>
</dbReference>
<dbReference type="SUPFAM" id="SSF160532">
    <property type="entry name" value="Ava3019-like"/>
    <property type="match status" value="1"/>
</dbReference>
<name>A0ABY8TRC5_TETOB</name>
<feature type="compositionally biased region" description="Polar residues" evidence="1">
    <location>
        <begin position="1"/>
        <end position="11"/>
    </location>
</feature>
<organism evidence="2 3">
    <name type="scientific">Tetradesmus obliquus</name>
    <name type="common">Green alga</name>
    <name type="synonym">Acutodesmus obliquus</name>
    <dbReference type="NCBI Taxonomy" id="3088"/>
    <lineage>
        <taxon>Eukaryota</taxon>
        <taxon>Viridiplantae</taxon>
        <taxon>Chlorophyta</taxon>
        <taxon>core chlorophytes</taxon>
        <taxon>Chlorophyceae</taxon>
        <taxon>CS clade</taxon>
        <taxon>Sphaeropleales</taxon>
        <taxon>Scenedesmaceae</taxon>
        <taxon>Tetradesmus</taxon>
    </lineage>
</organism>
<feature type="region of interest" description="Disordered" evidence="1">
    <location>
        <begin position="1"/>
        <end position="28"/>
    </location>
</feature>
<dbReference type="EMBL" id="CP126210">
    <property type="protein sequence ID" value="WIA11683.1"/>
    <property type="molecule type" value="Genomic_DNA"/>
</dbReference>
<gene>
    <name evidence="2" type="ORF">OEZ85_011780</name>
</gene>
<keyword evidence="3" id="KW-1185">Reference proteome</keyword>
<reference evidence="2 3" key="1">
    <citation type="submission" date="2023-05" db="EMBL/GenBank/DDBJ databases">
        <title>A 100% complete, gapless, phased diploid assembly of the Scenedesmus obliquus UTEX 3031 genome.</title>
        <authorList>
            <person name="Biondi T.C."/>
            <person name="Hanschen E.R."/>
            <person name="Kwon T."/>
            <person name="Eng W."/>
            <person name="Kruse C.P.S."/>
            <person name="Koehler S.I."/>
            <person name="Kunde Y."/>
            <person name="Gleasner C.D."/>
            <person name="You Mak K.T."/>
            <person name="Polle J."/>
            <person name="Hovde B.T."/>
            <person name="Starkenburg S.R."/>
        </authorList>
    </citation>
    <scope>NUCLEOTIDE SEQUENCE [LARGE SCALE GENOMIC DNA]</scope>
    <source>
        <strain evidence="2 3">DOE0152z</strain>
    </source>
</reference>
<protein>
    <submittedName>
        <fullName evidence="2">Uncharacterized protein</fullName>
    </submittedName>
</protein>
<accession>A0ABY8TRC5</accession>